<keyword evidence="13" id="KW-1185">Reference proteome</keyword>
<dbReference type="PANTHER" id="PTHR30069:SF42">
    <property type="entry name" value="FERRIC AEROBACTIN RECEPTOR"/>
    <property type="match status" value="1"/>
</dbReference>
<evidence type="ECO:0000259" key="11">
    <source>
        <dbReference type="Pfam" id="PF07715"/>
    </source>
</evidence>
<sequence length="741" mass="79158">MVLAPASLHAASQDASLPAASVATAEDEQAGDDIIVTGARTHLPITALPLTADVIDKEALDQQVAISGSVVDAVSALSPSFSPTREKLSGAGETLRGRSPLFAINGIPQSTPIRDGSRDGYTIDPFFIDRVELIYGSNALQGIGATGGVVNQVTVGPPREDGVSGHALAQFTIDDELSGSGFGWKTAGLVGWREGQFDATVGAAYEKRGVFRDGNGVRIGVDGTQGELQDSKSWSLFGRFGWQIGETTRLELLANHFELKGDGDYVVVAGNRAANVPTTSIKGNPLGDPPSNNVDTLSLTLTEENLLGGNFTAQIFYNKSEDVFGGPVPTVNDTFQDPSIAPNGTLFDQSANESRKIGGKLTYEREIVSGLTATAGLDALSDKTEQSLIQTGRTWVPPSEYVSLAPFAQLNLALLDERLRLAGGLRWQNDKLKVDDFHTLASTTRTTPLGFGGVDVDGGSPSFKELLPNAGVVVEPIDGIRGYASYAEGYTIADVGRILRGIGTPGVDVDTYLDLEPVVSNNREIGLEVKRGAFDASAAYFWSTSKNGSVLVMQDGVFNVQRQRIEIQGLELNATWHTPLDGLDLSAGYAHLKGRTDGTPNDGEDKVNIDLDGANISPDRLNIAASYSRGPFSARLQSQFYLERDFDLIAVGPGTGQQQAIEREQDFDGYALVDAYARYRTGFGDVSLAIHNLLDKQYITYNSDTTRATVQAASPFAVTGDNNLYFAGRGRTFTLGFSREF</sequence>
<dbReference type="CDD" id="cd01347">
    <property type="entry name" value="ligand_gated_channel"/>
    <property type="match status" value="1"/>
</dbReference>
<proteinExistence type="inferred from homology"/>
<dbReference type="PANTHER" id="PTHR30069">
    <property type="entry name" value="TONB-DEPENDENT OUTER MEMBRANE RECEPTOR"/>
    <property type="match status" value="1"/>
</dbReference>
<comment type="subcellular location">
    <subcellularLocation>
        <location evidence="1 8">Cell outer membrane</location>
        <topology evidence="1 8">Multi-pass membrane protein</topology>
    </subcellularLocation>
</comment>
<dbReference type="PROSITE" id="PS52016">
    <property type="entry name" value="TONB_DEPENDENT_REC_3"/>
    <property type="match status" value="1"/>
</dbReference>
<dbReference type="Pfam" id="PF07715">
    <property type="entry name" value="Plug"/>
    <property type="match status" value="1"/>
</dbReference>
<dbReference type="InterPro" id="IPR012910">
    <property type="entry name" value="Plug_dom"/>
</dbReference>
<evidence type="ECO:0000256" key="2">
    <source>
        <dbReference type="ARBA" id="ARBA00022448"/>
    </source>
</evidence>
<evidence type="ECO:0000256" key="7">
    <source>
        <dbReference type="ARBA" id="ARBA00023237"/>
    </source>
</evidence>
<dbReference type="RefSeq" id="WP_249904076.1">
    <property type="nucleotide sequence ID" value="NZ_JAMGBA010000002.1"/>
</dbReference>
<accession>A0ABT0RUJ9</accession>
<evidence type="ECO:0000313" key="12">
    <source>
        <dbReference type="EMBL" id="MCL6698683.1"/>
    </source>
</evidence>
<evidence type="ECO:0000313" key="13">
    <source>
        <dbReference type="Proteomes" id="UP001203410"/>
    </source>
</evidence>
<dbReference type="Gene3D" id="2.40.170.20">
    <property type="entry name" value="TonB-dependent receptor, beta-barrel domain"/>
    <property type="match status" value="1"/>
</dbReference>
<reference evidence="12 13" key="1">
    <citation type="submission" date="2022-05" db="EMBL/GenBank/DDBJ databases">
        <authorList>
            <person name="Jo J.-H."/>
            <person name="Im W.-T."/>
        </authorList>
    </citation>
    <scope>NUCLEOTIDE SEQUENCE [LARGE SCALE GENOMIC DNA]</scope>
    <source>
        <strain evidence="12 13">NSE70-1</strain>
    </source>
</reference>
<keyword evidence="3 8" id="KW-1134">Transmembrane beta strand</keyword>
<dbReference type="InterPro" id="IPR037066">
    <property type="entry name" value="Plug_dom_sf"/>
</dbReference>
<dbReference type="InterPro" id="IPR036942">
    <property type="entry name" value="Beta-barrel_TonB_sf"/>
</dbReference>
<keyword evidence="12" id="KW-0675">Receptor</keyword>
<evidence type="ECO:0000256" key="3">
    <source>
        <dbReference type="ARBA" id="ARBA00022452"/>
    </source>
</evidence>
<dbReference type="EMBL" id="JAMGBA010000002">
    <property type="protein sequence ID" value="MCL6698683.1"/>
    <property type="molecule type" value="Genomic_DNA"/>
</dbReference>
<name>A0ABT0RUJ9_9SPHN</name>
<dbReference type="InterPro" id="IPR039426">
    <property type="entry name" value="TonB-dep_rcpt-like"/>
</dbReference>
<evidence type="ECO:0000256" key="5">
    <source>
        <dbReference type="ARBA" id="ARBA00023077"/>
    </source>
</evidence>
<comment type="similarity">
    <text evidence="8 9">Belongs to the TonB-dependent receptor family.</text>
</comment>
<feature type="domain" description="TonB-dependent receptor-like beta-barrel" evidence="10">
    <location>
        <begin position="242"/>
        <end position="693"/>
    </location>
</feature>
<evidence type="ECO:0000256" key="1">
    <source>
        <dbReference type="ARBA" id="ARBA00004571"/>
    </source>
</evidence>
<keyword evidence="5 9" id="KW-0798">TonB box</keyword>
<dbReference type="Gene3D" id="2.170.130.10">
    <property type="entry name" value="TonB-dependent receptor, plug domain"/>
    <property type="match status" value="1"/>
</dbReference>
<keyword evidence="6 8" id="KW-0472">Membrane</keyword>
<feature type="domain" description="TonB-dependent receptor plug" evidence="11">
    <location>
        <begin position="48"/>
        <end position="149"/>
    </location>
</feature>
<organism evidence="12 13">
    <name type="scientific">Sphingomonas caseinilyticus</name>
    <dbReference type="NCBI Taxonomy" id="2908205"/>
    <lineage>
        <taxon>Bacteria</taxon>
        <taxon>Pseudomonadati</taxon>
        <taxon>Pseudomonadota</taxon>
        <taxon>Alphaproteobacteria</taxon>
        <taxon>Sphingomonadales</taxon>
        <taxon>Sphingomonadaceae</taxon>
        <taxon>Sphingomonas</taxon>
    </lineage>
</organism>
<keyword evidence="7 8" id="KW-0998">Cell outer membrane</keyword>
<evidence type="ECO:0000256" key="4">
    <source>
        <dbReference type="ARBA" id="ARBA00022692"/>
    </source>
</evidence>
<keyword evidence="2 8" id="KW-0813">Transport</keyword>
<evidence type="ECO:0000256" key="6">
    <source>
        <dbReference type="ARBA" id="ARBA00023136"/>
    </source>
</evidence>
<dbReference type="Pfam" id="PF00593">
    <property type="entry name" value="TonB_dep_Rec_b-barrel"/>
    <property type="match status" value="1"/>
</dbReference>
<dbReference type="SUPFAM" id="SSF56935">
    <property type="entry name" value="Porins"/>
    <property type="match status" value="1"/>
</dbReference>
<dbReference type="Proteomes" id="UP001203410">
    <property type="component" value="Unassembled WGS sequence"/>
</dbReference>
<evidence type="ECO:0000259" key="10">
    <source>
        <dbReference type="Pfam" id="PF00593"/>
    </source>
</evidence>
<keyword evidence="4 8" id="KW-0812">Transmembrane</keyword>
<evidence type="ECO:0000256" key="8">
    <source>
        <dbReference type="PROSITE-ProRule" id="PRU01360"/>
    </source>
</evidence>
<gene>
    <name evidence="12" type="ORF">LZ496_07770</name>
</gene>
<evidence type="ECO:0000256" key="9">
    <source>
        <dbReference type="RuleBase" id="RU003357"/>
    </source>
</evidence>
<protein>
    <submittedName>
        <fullName evidence="12">TonB-dependent receptor</fullName>
    </submittedName>
</protein>
<comment type="caution">
    <text evidence="12">The sequence shown here is derived from an EMBL/GenBank/DDBJ whole genome shotgun (WGS) entry which is preliminary data.</text>
</comment>
<dbReference type="InterPro" id="IPR000531">
    <property type="entry name" value="Beta-barrel_TonB"/>
</dbReference>